<dbReference type="EMBL" id="SNWP01000015">
    <property type="protein sequence ID" value="TDO23630.1"/>
    <property type="molecule type" value="Genomic_DNA"/>
</dbReference>
<dbReference type="AlphaFoldDB" id="A0A4R6IN47"/>
<feature type="chain" id="PRO_5020677577" evidence="1">
    <location>
        <begin position="27"/>
        <end position="913"/>
    </location>
</feature>
<sequence length="913" mass="101116">MRQVKWVRIVIFTCYLFSITCSTTIAQCKNDLFNVSYTQTGGRTFSELVALPSNRIILGGSTSSGLNLIKIDTNGDTIFSRFISPIFSTVPGTSSRSELHPNNTLFNIHLGSLIHTDTNANVLAIKQLVTGNSIIDRLDMTKLGMLQNGDLIIVGKTSSGYFLIRSSSDLKTIYWSKHIKMQSTNALTLMIDEDKILVTGYYNDGSFSGLDAPYLASFDASNGRLIRSSGFDRVPGYSTRINQIIKTGNDYVLEIYHLQKNFDPTDLKFILRLDSSFNILSTKRVKTIFVDRNEENSSSNRLLADRDGAYYMNSRPNGSFLPTIVARVGPDDQLKWSSNLISSLIGFGDLKQTSEGIIIAATSVYNNVVLNRTETGISFAKVSFSGYTFNCFSPVKVNTVLVDTTYTKNNLPVNHDIRDSVVSWIDITYVNPNIQTTLARKCTLPGACDSLNLVGNTKVCNSNPVTYTGKRNANCFNRVDWEIIPGNGVTSKILTDSTISLIFFKSGRYLLVSRLVTSCGILYDSIHIDASVNNLNLGNDTTLCPGQTIRLNAGNFFDTYSWQNGSSDSFFIANRPGKYWVAITNGACNLTSTDTIIIAEGKIYQFPTRTQIEICLGQSADLIAESGFKTYQWTPGYYTSNQSRQIITVNPVLDTFYTVVVTDEQGCSGKDTFTIKVKPYPDFSFPADTLLCDNATLLLNVGQPNPGTTYLWQDGSTTSSFTISKAGSYDVTVNMNGCSTKKNGTVRYQLTPSLYLGRDSIKCIEHTITLDVSFPDANYLWQDGKTTPLYQIQNAGLYHCTITNGCGIVKDTLIIQNEICECSIEAPNIFSPNGDGIHDFFNISTKCQPAYYSLFIYNRNGQVIFFSNSHTKLWNGTYQGKPVPIGTYYYLIKVRGVSETVPKQKSGSITLIR</sequence>
<organism evidence="2 3">
    <name type="scientific">Sediminibacterium goheungense</name>
    <dbReference type="NCBI Taxonomy" id="1086393"/>
    <lineage>
        <taxon>Bacteria</taxon>
        <taxon>Pseudomonadati</taxon>
        <taxon>Bacteroidota</taxon>
        <taxon>Chitinophagia</taxon>
        <taxon>Chitinophagales</taxon>
        <taxon>Chitinophagaceae</taxon>
        <taxon>Sediminibacterium</taxon>
    </lineage>
</organism>
<accession>A0A4R6IN47</accession>
<dbReference type="RefSeq" id="WP_133475803.1">
    <property type="nucleotide sequence ID" value="NZ_SNWP01000015.1"/>
</dbReference>
<evidence type="ECO:0000313" key="3">
    <source>
        <dbReference type="Proteomes" id="UP000295741"/>
    </source>
</evidence>
<name>A0A4R6IN47_9BACT</name>
<evidence type="ECO:0000256" key="1">
    <source>
        <dbReference type="SAM" id="SignalP"/>
    </source>
</evidence>
<dbReference type="OrthoDB" id="9765926at2"/>
<evidence type="ECO:0000313" key="2">
    <source>
        <dbReference type="EMBL" id="TDO23630.1"/>
    </source>
</evidence>
<feature type="signal peptide" evidence="1">
    <location>
        <begin position="1"/>
        <end position="26"/>
    </location>
</feature>
<reference evidence="2 3" key="1">
    <citation type="submission" date="2019-03" db="EMBL/GenBank/DDBJ databases">
        <title>Genomic Encyclopedia of Archaeal and Bacterial Type Strains, Phase II (KMG-II): from individual species to whole genera.</title>
        <authorList>
            <person name="Goeker M."/>
        </authorList>
    </citation>
    <scope>NUCLEOTIDE SEQUENCE [LARGE SCALE GENOMIC DNA]</scope>
    <source>
        <strain evidence="2 3">DSM 28323</strain>
    </source>
</reference>
<dbReference type="InterPro" id="IPR026341">
    <property type="entry name" value="T9SS_type_B"/>
</dbReference>
<comment type="caution">
    <text evidence="2">The sequence shown here is derived from an EMBL/GenBank/DDBJ whole genome shotgun (WGS) entry which is preliminary data.</text>
</comment>
<dbReference type="Pfam" id="PF13585">
    <property type="entry name" value="CHU_C"/>
    <property type="match status" value="1"/>
</dbReference>
<keyword evidence="3" id="KW-1185">Reference proteome</keyword>
<dbReference type="NCBIfam" id="TIGR04131">
    <property type="entry name" value="Bac_Flav_CTERM"/>
    <property type="match status" value="1"/>
</dbReference>
<gene>
    <name evidence="2" type="ORF">BC659_3243</name>
</gene>
<dbReference type="Proteomes" id="UP000295741">
    <property type="component" value="Unassembled WGS sequence"/>
</dbReference>
<protein>
    <submittedName>
        <fullName evidence="2">Gliding motility-associated-like protein</fullName>
    </submittedName>
</protein>
<keyword evidence="1" id="KW-0732">Signal</keyword>
<proteinExistence type="predicted"/>